<proteinExistence type="predicted"/>
<organism evidence="2 3">
    <name type="scientific">Alkanindiges hydrocarboniclasticus</name>
    <dbReference type="NCBI Taxonomy" id="1907941"/>
    <lineage>
        <taxon>Bacteria</taxon>
        <taxon>Pseudomonadati</taxon>
        <taxon>Pseudomonadota</taxon>
        <taxon>Gammaproteobacteria</taxon>
        <taxon>Moraxellales</taxon>
        <taxon>Moraxellaceae</taxon>
        <taxon>Alkanindiges</taxon>
    </lineage>
</organism>
<dbReference type="AlphaFoldDB" id="A0A1S8CRQ5"/>
<dbReference type="PANTHER" id="PTHR40943">
    <property type="entry name" value="CYTOPLASMIC PROTEIN-RELATED"/>
    <property type="match status" value="1"/>
</dbReference>
<comment type="caution">
    <text evidence="2">The sequence shown here is derived from an EMBL/GenBank/DDBJ whole genome shotgun (WGS) entry which is preliminary data.</text>
</comment>
<gene>
    <name evidence="2" type="ORF">BKE30_12245</name>
</gene>
<dbReference type="OrthoDB" id="9799053at2"/>
<dbReference type="PANTHER" id="PTHR40943:SF2">
    <property type="entry name" value="(S)-UREIDOGLYCINE AMINOHYDROLASE CUPIN DOMAIN-CONTAINING PROTEIN"/>
    <property type="match status" value="1"/>
</dbReference>
<dbReference type="EMBL" id="MLCN01000032">
    <property type="protein sequence ID" value="ONG38530.1"/>
    <property type="molecule type" value="Genomic_DNA"/>
</dbReference>
<evidence type="ECO:0000313" key="3">
    <source>
        <dbReference type="Proteomes" id="UP000192132"/>
    </source>
</evidence>
<dbReference type="RefSeq" id="WP_076878901.1">
    <property type="nucleotide sequence ID" value="NZ_MLCN01000032.1"/>
</dbReference>
<name>A0A1S8CRQ5_9GAMM</name>
<dbReference type="Pfam" id="PF05899">
    <property type="entry name" value="Cupin_3"/>
    <property type="match status" value="1"/>
</dbReference>
<reference evidence="2 3" key="1">
    <citation type="submission" date="2016-10" db="EMBL/GenBank/DDBJ databases">
        <title>Draft Genome sequence of Alkanindiges sp. strain H1.</title>
        <authorList>
            <person name="Subhash Y."/>
            <person name="Lee S."/>
        </authorList>
    </citation>
    <scope>NUCLEOTIDE SEQUENCE [LARGE SCALE GENOMIC DNA]</scope>
    <source>
        <strain evidence="2 3">H1</strain>
    </source>
</reference>
<keyword evidence="3" id="KW-1185">Reference proteome</keyword>
<accession>A0A1S8CRQ5</accession>
<dbReference type="Proteomes" id="UP000192132">
    <property type="component" value="Unassembled WGS sequence"/>
</dbReference>
<protein>
    <recommendedName>
        <fullName evidence="1">(S)-ureidoglycine aminohydrolase cupin domain-containing protein</fullName>
    </recommendedName>
</protein>
<sequence length="120" mass="13315">MADIFIAGQGLALAEATVDYPRPERLVAGNPKRLTTSLYEHPNMSCGIWQCEVGAWRIAFASNKQEFFQLIKGIVRLHHAQGEFVEIHAGQAGVIPPGFVGMFEVVEPVEKYYVIVETIV</sequence>
<dbReference type="InterPro" id="IPR014710">
    <property type="entry name" value="RmlC-like_jellyroll"/>
</dbReference>
<dbReference type="SUPFAM" id="SSF51182">
    <property type="entry name" value="RmlC-like cupins"/>
    <property type="match status" value="1"/>
</dbReference>
<dbReference type="STRING" id="1907941.BKE30_12245"/>
<feature type="domain" description="(S)-ureidoglycine aminohydrolase cupin" evidence="1">
    <location>
        <begin position="43"/>
        <end position="113"/>
    </location>
</feature>
<dbReference type="InterPro" id="IPR011051">
    <property type="entry name" value="RmlC_Cupin_sf"/>
</dbReference>
<evidence type="ECO:0000313" key="2">
    <source>
        <dbReference type="EMBL" id="ONG38530.1"/>
    </source>
</evidence>
<evidence type="ECO:0000259" key="1">
    <source>
        <dbReference type="Pfam" id="PF05899"/>
    </source>
</evidence>
<dbReference type="InterPro" id="IPR008579">
    <property type="entry name" value="UGlyAH_Cupin_dom"/>
</dbReference>
<dbReference type="Gene3D" id="2.60.120.10">
    <property type="entry name" value="Jelly Rolls"/>
    <property type="match status" value="1"/>
</dbReference>